<dbReference type="AlphaFoldDB" id="A0ABD1J999"/>
<protein>
    <submittedName>
        <fullName evidence="1">Uncharacterized protein</fullName>
    </submittedName>
</protein>
<proteinExistence type="predicted"/>
<name>A0ABD1J999_9TELE</name>
<sequence>MDPLMPVLCLLDTSVPKDRQQCVLGLSKEAKDFLKSHTRKRETVDSRLREPKTAYKEAEKKCQLITPTPTEAQVLGQLVFTFGKRSSGWLRMMSATANSKCGTLNLIHLCIMRHPEKKKAINDEWLKEQFVRYAQLFPPVSCHLEVNIDRAIYGQGRFKSFTYLEMRRWYSLHKTLHADPQAGSDSERKRALEAYTSVKQWLIMKEVDISSKSLKRFRKYILDKEVCVQLNVFIQ</sequence>
<gene>
    <name evidence="1" type="ORF">ACEWY4_021397</name>
</gene>
<comment type="caution">
    <text evidence="1">The sequence shown here is derived from an EMBL/GenBank/DDBJ whole genome shotgun (WGS) entry which is preliminary data.</text>
</comment>
<organism evidence="1 2">
    <name type="scientific">Coilia grayii</name>
    <name type="common">Gray's grenadier anchovy</name>
    <dbReference type="NCBI Taxonomy" id="363190"/>
    <lineage>
        <taxon>Eukaryota</taxon>
        <taxon>Metazoa</taxon>
        <taxon>Chordata</taxon>
        <taxon>Craniata</taxon>
        <taxon>Vertebrata</taxon>
        <taxon>Euteleostomi</taxon>
        <taxon>Actinopterygii</taxon>
        <taxon>Neopterygii</taxon>
        <taxon>Teleostei</taxon>
        <taxon>Clupei</taxon>
        <taxon>Clupeiformes</taxon>
        <taxon>Clupeoidei</taxon>
        <taxon>Engraulidae</taxon>
        <taxon>Coilinae</taxon>
        <taxon>Coilia</taxon>
    </lineage>
</organism>
<evidence type="ECO:0000313" key="2">
    <source>
        <dbReference type="Proteomes" id="UP001591681"/>
    </source>
</evidence>
<evidence type="ECO:0000313" key="1">
    <source>
        <dbReference type="EMBL" id="KAL2083624.1"/>
    </source>
</evidence>
<keyword evidence="2" id="KW-1185">Reference proteome</keyword>
<dbReference type="Proteomes" id="UP001591681">
    <property type="component" value="Unassembled WGS sequence"/>
</dbReference>
<accession>A0ABD1J999</accession>
<reference evidence="1 2" key="1">
    <citation type="submission" date="2024-09" db="EMBL/GenBank/DDBJ databases">
        <title>A chromosome-level genome assembly of Gray's grenadier anchovy, Coilia grayii.</title>
        <authorList>
            <person name="Fu Z."/>
        </authorList>
    </citation>
    <scope>NUCLEOTIDE SEQUENCE [LARGE SCALE GENOMIC DNA]</scope>
    <source>
        <strain evidence="1">G4</strain>
        <tissue evidence="1">Muscle</tissue>
    </source>
</reference>
<dbReference type="EMBL" id="JBHFQA010000018">
    <property type="protein sequence ID" value="KAL2083624.1"/>
    <property type="molecule type" value="Genomic_DNA"/>
</dbReference>